<dbReference type="GO" id="GO:0003677">
    <property type="term" value="F:DNA binding"/>
    <property type="evidence" value="ECO:0007669"/>
    <property type="project" value="UniProtKB-KW"/>
</dbReference>
<dbReference type="EMBL" id="BAAALT010000264">
    <property type="protein sequence ID" value="GAA1830639.1"/>
    <property type="molecule type" value="Genomic_DNA"/>
</dbReference>
<reference evidence="7" key="1">
    <citation type="journal article" date="2019" name="Int. J. Syst. Evol. Microbiol.">
        <title>The Global Catalogue of Microorganisms (GCM) 10K type strain sequencing project: providing services to taxonomists for standard genome sequencing and annotation.</title>
        <authorList>
            <consortium name="The Broad Institute Genomics Platform"/>
            <consortium name="The Broad Institute Genome Sequencing Center for Infectious Disease"/>
            <person name="Wu L."/>
            <person name="Ma J."/>
        </authorList>
    </citation>
    <scope>NUCLEOTIDE SEQUENCE [LARGE SCALE GENOMIC DNA]</scope>
    <source>
        <strain evidence="7">JCM 13250</strain>
    </source>
</reference>
<comment type="caution">
    <text evidence="6">The sequence shown here is derived from an EMBL/GenBank/DDBJ whole genome shotgun (WGS) entry which is preliminary data.</text>
</comment>
<dbReference type="PROSITE" id="PS50932">
    <property type="entry name" value="HTH_LACI_2"/>
    <property type="match status" value="1"/>
</dbReference>
<dbReference type="CDD" id="cd06267">
    <property type="entry name" value="PBP1_LacI_sugar_binding-like"/>
    <property type="match status" value="1"/>
</dbReference>
<keyword evidence="7" id="KW-1185">Reference proteome</keyword>
<evidence type="ECO:0000256" key="2">
    <source>
        <dbReference type="ARBA" id="ARBA00023125"/>
    </source>
</evidence>
<dbReference type="InterPro" id="IPR028082">
    <property type="entry name" value="Peripla_BP_I"/>
</dbReference>
<dbReference type="PROSITE" id="PS00356">
    <property type="entry name" value="HTH_LACI_1"/>
    <property type="match status" value="1"/>
</dbReference>
<dbReference type="PANTHER" id="PTHR30146">
    <property type="entry name" value="LACI-RELATED TRANSCRIPTIONAL REPRESSOR"/>
    <property type="match status" value="1"/>
</dbReference>
<evidence type="ECO:0000259" key="5">
    <source>
        <dbReference type="PROSITE" id="PS50932"/>
    </source>
</evidence>
<evidence type="ECO:0000313" key="7">
    <source>
        <dbReference type="Proteomes" id="UP001500218"/>
    </source>
</evidence>
<keyword evidence="2 6" id="KW-0238">DNA-binding</keyword>
<keyword evidence="3" id="KW-0804">Transcription</keyword>
<gene>
    <name evidence="6" type="ORF">GCM10009682_56690</name>
</gene>
<evidence type="ECO:0000313" key="6">
    <source>
        <dbReference type="EMBL" id="GAA1830639.1"/>
    </source>
</evidence>
<organism evidence="6 7">
    <name type="scientific">Luedemannella flava</name>
    <dbReference type="NCBI Taxonomy" id="349316"/>
    <lineage>
        <taxon>Bacteria</taxon>
        <taxon>Bacillati</taxon>
        <taxon>Actinomycetota</taxon>
        <taxon>Actinomycetes</taxon>
        <taxon>Micromonosporales</taxon>
        <taxon>Micromonosporaceae</taxon>
        <taxon>Luedemannella</taxon>
    </lineage>
</organism>
<sequence length="373" mass="39507">MGTTRRATRGIDGSEPEAGPPSGDAPGRGGIARGAVTLADVARRAKVSPATASRVINGSAKPVAEELRARVLRAVEDLRYVPNAHAQGLARSHRIAVGVIVHDVSDPYFAEITRGLQRVATEHGRLLVICNSYRDPARELEYVELLRAQQVAAIVLAGSGYHDAAFTKEINAKLRAYQQSGGHVSVIGRHEHVGDAVLPANEEGGRLIAEYLYGLGHRHIGVIAGPKVLTTTTDRLAGIRRAAKEQGRSLPARRVVHSDFSRDGGATATAHLLHDSPEVTAIVALNDSMAVGALAWLRGHNISVPHQVSVVGFDDMPVASDVTPTLTTVRLPLTEMGARAMSMALSGSAIHPTRVERVEAIVVPRESSGPPPA</sequence>
<feature type="domain" description="HTH lacI-type" evidence="5">
    <location>
        <begin position="36"/>
        <end position="91"/>
    </location>
</feature>
<proteinExistence type="predicted"/>
<name>A0ABP4YZ81_9ACTN</name>
<feature type="region of interest" description="Disordered" evidence="4">
    <location>
        <begin position="1"/>
        <end position="31"/>
    </location>
</feature>
<dbReference type="InterPro" id="IPR046335">
    <property type="entry name" value="LacI/GalR-like_sensor"/>
</dbReference>
<evidence type="ECO:0000256" key="3">
    <source>
        <dbReference type="ARBA" id="ARBA00023163"/>
    </source>
</evidence>
<keyword evidence="1" id="KW-0805">Transcription regulation</keyword>
<dbReference type="SUPFAM" id="SSF47413">
    <property type="entry name" value="lambda repressor-like DNA-binding domains"/>
    <property type="match status" value="1"/>
</dbReference>
<dbReference type="SUPFAM" id="SSF53822">
    <property type="entry name" value="Periplasmic binding protein-like I"/>
    <property type="match status" value="1"/>
</dbReference>
<dbReference type="SMART" id="SM00354">
    <property type="entry name" value="HTH_LACI"/>
    <property type="match status" value="1"/>
</dbReference>
<accession>A0ABP4YZ81</accession>
<dbReference type="Proteomes" id="UP001500218">
    <property type="component" value="Unassembled WGS sequence"/>
</dbReference>
<dbReference type="Gene3D" id="3.40.50.2300">
    <property type="match status" value="2"/>
</dbReference>
<evidence type="ECO:0000256" key="1">
    <source>
        <dbReference type="ARBA" id="ARBA00023015"/>
    </source>
</evidence>
<dbReference type="InterPro" id="IPR010982">
    <property type="entry name" value="Lambda_DNA-bd_dom_sf"/>
</dbReference>
<dbReference type="InterPro" id="IPR000843">
    <property type="entry name" value="HTH_LacI"/>
</dbReference>
<dbReference type="PANTHER" id="PTHR30146:SF153">
    <property type="entry name" value="LACTOSE OPERON REPRESSOR"/>
    <property type="match status" value="1"/>
</dbReference>
<dbReference type="RefSeq" id="WP_344138926.1">
    <property type="nucleotide sequence ID" value="NZ_BAAALT010000264.1"/>
</dbReference>
<dbReference type="Pfam" id="PF00356">
    <property type="entry name" value="LacI"/>
    <property type="match status" value="1"/>
</dbReference>
<evidence type="ECO:0000256" key="4">
    <source>
        <dbReference type="SAM" id="MobiDB-lite"/>
    </source>
</evidence>
<dbReference type="Pfam" id="PF13377">
    <property type="entry name" value="Peripla_BP_3"/>
    <property type="match status" value="1"/>
</dbReference>
<protein>
    <submittedName>
        <fullName evidence="6">LacI family DNA-binding transcriptional regulator</fullName>
    </submittedName>
</protein>
<dbReference type="Gene3D" id="1.10.260.40">
    <property type="entry name" value="lambda repressor-like DNA-binding domains"/>
    <property type="match status" value="1"/>
</dbReference>
<dbReference type="CDD" id="cd01392">
    <property type="entry name" value="HTH_LacI"/>
    <property type="match status" value="1"/>
</dbReference>